<sequence>MDIIIGAGVSGISYANFTKSEYIILEKEKEIGGYCRTIKKDGYVWDYSGHFFHFRNSDIKSIVTRNISPEELNMVEKRTQILYKDQYVDFPFQKNIHQLEKKEFIDCLYDLFSVKKLTEDVKSFKDMVY</sequence>
<dbReference type="Pfam" id="PF13450">
    <property type="entry name" value="NAD_binding_8"/>
    <property type="match status" value="1"/>
</dbReference>
<name>A0A016BZ82_BACFG</name>
<dbReference type="AlphaFoldDB" id="A0A016BZ82"/>
<dbReference type="InterPro" id="IPR036188">
    <property type="entry name" value="FAD/NAD-bd_sf"/>
</dbReference>
<dbReference type="EMBL" id="JGDM01000018">
    <property type="protein sequence ID" value="EXZ45856.1"/>
    <property type="molecule type" value="Genomic_DNA"/>
</dbReference>
<feature type="non-terminal residue" evidence="1">
    <location>
        <position position="129"/>
    </location>
</feature>
<protein>
    <submittedName>
        <fullName evidence="1">NAD(P)-binding Rossmann-like domain protein</fullName>
    </submittedName>
</protein>
<gene>
    <name evidence="1" type="ORF">M076_1039</name>
</gene>
<organism evidence="1 2">
    <name type="scientific">Bacteroides fragilis str. 2-F-2 #4</name>
    <dbReference type="NCBI Taxonomy" id="1339280"/>
    <lineage>
        <taxon>Bacteria</taxon>
        <taxon>Pseudomonadati</taxon>
        <taxon>Bacteroidota</taxon>
        <taxon>Bacteroidia</taxon>
        <taxon>Bacteroidales</taxon>
        <taxon>Bacteroidaceae</taxon>
        <taxon>Bacteroides</taxon>
    </lineage>
</organism>
<dbReference type="Proteomes" id="UP000022272">
    <property type="component" value="Unassembled WGS sequence"/>
</dbReference>
<accession>A0A016BZ82</accession>
<evidence type="ECO:0000313" key="1">
    <source>
        <dbReference type="EMBL" id="EXZ45856.1"/>
    </source>
</evidence>
<dbReference type="Gene3D" id="3.50.50.60">
    <property type="entry name" value="FAD/NAD(P)-binding domain"/>
    <property type="match status" value="1"/>
</dbReference>
<dbReference type="SUPFAM" id="SSF51971">
    <property type="entry name" value="Nucleotide-binding domain"/>
    <property type="match status" value="1"/>
</dbReference>
<reference evidence="1 2" key="1">
    <citation type="submission" date="2014-02" db="EMBL/GenBank/DDBJ databases">
        <authorList>
            <person name="Sears C."/>
            <person name="Carroll K."/>
            <person name="Sack B.R."/>
            <person name="Qadri F."/>
            <person name="Myers L.L."/>
            <person name="Chung G.-T."/>
            <person name="Escheverria P."/>
            <person name="Fraser C.M."/>
            <person name="Sadzewicz L."/>
            <person name="Shefchek K.A."/>
            <person name="Tallon L."/>
            <person name="Das S.P."/>
            <person name="Daugherty S."/>
            <person name="Mongodin E.F."/>
        </authorList>
    </citation>
    <scope>NUCLEOTIDE SEQUENCE [LARGE SCALE GENOMIC DNA]</scope>
    <source>
        <strain evidence="1 2">2-F-2 #4</strain>
    </source>
</reference>
<dbReference type="PANTHER" id="PTHR21197:SF0">
    <property type="entry name" value="UDP-GALACTOPYRANOSE MUTASE"/>
    <property type="match status" value="1"/>
</dbReference>
<evidence type="ECO:0000313" key="2">
    <source>
        <dbReference type="Proteomes" id="UP000022272"/>
    </source>
</evidence>
<dbReference type="PANTHER" id="PTHR21197">
    <property type="entry name" value="UDP-GALACTOPYRANOSE MUTASE"/>
    <property type="match status" value="1"/>
</dbReference>
<dbReference type="GO" id="GO:0005829">
    <property type="term" value="C:cytosol"/>
    <property type="evidence" value="ECO:0007669"/>
    <property type="project" value="TreeGrafter"/>
</dbReference>
<dbReference type="GO" id="GO:0008767">
    <property type="term" value="F:UDP-galactopyranose mutase activity"/>
    <property type="evidence" value="ECO:0007669"/>
    <property type="project" value="TreeGrafter"/>
</dbReference>
<dbReference type="RefSeq" id="WP_032570004.1">
    <property type="nucleotide sequence ID" value="NZ_JGDM01000018.1"/>
</dbReference>
<dbReference type="GO" id="GO:0050660">
    <property type="term" value="F:flavin adenine dinucleotide binding"/>
    <property type="evidence" value="ECO:0007669"/>
    <property type="project" value="TreeGrafter"/>
</dbReference>
<proteinExistence type="predicted"/>
<comment type="caution">
    <text evidence="1">The sequence shown here is derived from an EMBL/GenBank/DDBJ whole genome shotgun (WGS) entry which is preliminary data.</text>
</comment>